<organism evidence="7 8">
    <name type="scientific">Enterobacillus tribolii</name>
    <dbReference type="NCBI Taxonomy" id="1487935"/>
    <lineage>
        <taxon>Bacteria</taxon>
        <taxon>Pseudomonadati</taxon>
        <taxon>Pseudomonadota</taxon>
        <taxon>Gammaproteobacteria</taxon>
        <taxon>Enterobacterales</taxon>
        <taxon>Hafniaceae</taxon>
        <taxon>Enterobacillus</taxon>
    </lineage>
</organism>
<sequence>MMKRIRGGTVALAALLYTPVWAYDVRIDVTGNITSSTCTVDAGSRNLVVDMGTIDNRRLNTVGEVTGIRQFDLVLVGCGPAAKAVSVMFKGDADRDDPNLLKLKENGAGGLGIEILDNKRTPVPINQSTEDYALIANADNQLTFHAQYKITRLPVTPGVADAVMDFTLEYQ</sequence>
<keyword evidence="4" id="KW-0281">Fimbrium</keyword>
<dbReference type="PANTHER" id="PTHR33420">
    <property type="entry name" value="FIMBRIAL SUBUNIT ELFA-RELATED"/>
    <property type="match status" value="1"/>
</dbReference>
<dbReference type="Proteomes" id="UP000254848">
    <property type="component" value="Unassembled WGS sequence"/>
</dbReference>
<dbReference type="InterPro" id="IPR036937">
    <property type="entry name" value="Adhesion_dom_fimbrial_sf"/>
</dbReference>
<feature type="signal peptide" evidence="5">
    <location>
        <begin position="1"/>
        <end position="22"/>
    </location>
</feature>
<dbReference type="EMBL" id="QRAP01000002">
    <property type="protein sequence ID" value="RDK95823.1"/>
    <property type="molecule type" value="Genomic_DNA"/>
</dbReference>
<dbReference type="Pfam" id="PF00419">
    <property type="entry name" value="Fimbrial"/>
    <property type="match status" value="1"/>
</dbReference>
<evidence type="ECO:0000256" key="1">
    <source>
        <dbReference type="ARBA" id="ARBA00004561"/>
    </source>
</evidence>
<feature type="chain" id="PRO_5016571623" evidence="5">
    <location>
        <begin position="23"/>
        <end position="171"/>
    </location>
</feature>
<dbReference type="GO" id="GO:0009289">
    <property type="term" value="C:pilus"/>
    <property type="evidence" value="ECO:0007669"/>
    <property type="project" value="UniProtKB-SubCell"/>
</dbReference>
<accession>A0A370R1M1</accession>
<dbReference type="InterPro" id="IPR000259">
    <property type="entry name" value="Adhesion_dom_fimbrial"/>
</dbReference>
<evidence type="ECO:0000256" key="5">
    <source>
        <dbReference type="SAM" id="SignalP"/>
    </source>
</evidence>
<reference evidence="7 8" key="1">
    <citation type="submission" date="2018-07" db="EMBL/GenBank/DDBJ databases">
        <title>Genomic Encyclopedia of Type Strains, Phase IV (KMG-IV): sequencing the most valuable type-strain genomes for metagenomic binning, comparative biology and taxonomic classification.</title>
        <authorList>
            <person name="Goeker M."/>
        </authorList>
    </citation>
    <scope>NUCLEOTIDE SEQUENCE [LARGE SCALE GENOMIC DNA]</scope>
    <source>
        <strain evidence="7 8">DSM 103736</strain>
    </source>
</reference>
<dbReference type="InterPro" id="IPR008966">
    <property type="entry name" value="Adhesion_dom_sf"/>
</dbReference>
<evidence type="ECO:0000313" key="7">
    <source>
        <dbReference type="EMBL" id="RDK95823.1"/>
    </source>
</evidence>
<proteinExistence type="inferred from homology"/>
<dbReference type="PANTHER" id="PTHR33420:SF3">
    <property type="entry name" value="FIMBRIAL SUBUNIT ELFA"/>
    <property type="match status" value="1"/>
</dbReference>
<dbReference type="OrthoDB" id="6896277at2"/>
<name>A0A370R1M1_9GAMM</name>
<dbReference type="GO" id="GO:0043709">
    <property type="term" value="P:cell adhesion involved in single-species biofilm formation"/>
    <property type="evidence" value="ECO:0007669"/>
    <property type="project" value="TreeGrafter"/>
</dbReference>
<comment type="subcellular location">
    <subcellularLocation>
        <location evidence="1">Fimbrium</location>
    </subcellularLocation>
</comment>
<dbReference type="RefSeq" id="WP_115457557.1">
    <property type="nucleotide sequence ID" value="NZ_QRAP01000002.1"/>
</dbReference>
<comment type="caution">
    <text evidence="7">The sequence shown here is derived from an EMBL/GenBank/DDBJ whole genome shotgun (WGS) entry which is preliminary data.</text>
</comment>
<dbReference type="InterPro" id="IPR050263">
    <property type="entry name" value="Bact_Fimbrial_Adh_Pro"/>
</dbReference>
<feature type="domain" description="Fimbrial-type adhesion" evidence="6">
    <location>
        <begin position="28"/>
        <end position="171"/>
    </location>
</feature>
<evidence type="ECO:0000256" key="2">
    <source>
        <dbReference type="ARBA" id="ARBA00006671"/>
    </source>
</evidence>
<keyword evidence="3 5" id="KW-0732">Signal</keyword>
<comment type="similarity">
    <text evidence="2">Belongs to the fimbrial protein family.</text>
</comment>
<evidence type="ECO:0000313" key="8">
    <source>
        <dbReference type="Proteomes" id="UP000254848"/>
    </source>
</evidence>
<dbReference type="SUPFAM" id="SSF49401">
    <property type="entry name" value="Bacterial adhesins"/>
    <property type="match status" value="1"/>
</dbReference>
<keyword evidence="8" id="KW-1185">Reference proteome</keyword>
<evidence type="ECO:0000256" key="4">
    <source>
        <dbReference type="ARBA" id="ARBA00023263"/>
    </source>
</evidence>
<evidence type="ECO:0000259" key="6">
    <source>
        <dbReference type="Pfam" id="PF00419"/>
    </source>
</evidence>
<protein>
    <submittedName>
        <fullName evidence="7">Major type 1 subunit fimbrin (Pilin)/minor fimbrial subunit</fullName>
    </submittedName>
</protein>
<dbReference type="AlphaFoldDB" id="A0A370R1M1"/>
<gene>
    <name evidence="7" type="ORF">C8D90_102306</name>
</gene>
<evidence type="ECO:0000256" key="3">
    <source>
        <dbReference type="ARBA" id="ARBA00022729"/>
    </source>
</evidence>
<dbReference type="Gene3D" id="2.60.40.1090">
    <property type="entry name" value="Fimbrial-type adhesion domain"/>
    <property type="match status" value="1"/>
</dbReference>